<comment type="similarity">
    <text evidence="7 8">Belongs to the PINc/VapC protein family.</text>
</comment>
<dbReference type="HAMAP" id="MF_00265">
    <property type="entry name" value="VapC_Nob1"/>
    <property type="match status" value="1"/>
</dbReference>
<evidence type="ECO:0000256" key="2">
    <source>
        <dbReference type="ARBA" id="ARBA00022649"/>
    </source>
</evidence>
<comment type="cofactor">
    <cofactor evidence="1 8">
        <name>Mg(2+)</name>
        <dbReference type="ChEBI" id="CHEBI:18420"/>
    </cofactor>
</comment>
<dbReference type="InterPro" id="IPR050556">
    <property type="entry name" value="Type_II_TA_system_RNase"/>
</dbReference>
<keyword evidence="6 8" id="KW-0460">Magnesium</keyword>
<sequence>MIGLDSTIIIDLFRGDMMAREAIANADEPLASTIINYQELMFGLDLDKKEHKEEGEFYDRLFDGIFLLDMTKQSAKKAAGVMKELQKTGVEAGRFDSMIAAILLESGVKRIMTRNARHFAKIKSLEVIRY</sequence>
<dbReference type="CDD" id="cd09881">
    <property type="entry name" value="PIN_VapC4-5_FitB-like"/>
    <property type="match status" value="1"/>
</dbReference>
<organism evidence="10 11">
    <name type="scientific">Candidatus Iainarchaeum sp</name>
    <dbReference type="NCBI Taxonomy" id="3101447"/>
    <lineage>
        <taxon>Archaea</taxon>
        <taxon>Candidatus Iainarchaeota</taxon>
        <taxon>Candidatus Iainarchaeia</taxon>
        <taxon>Candidatus Iainarchaeales</taxon>
        <taxon>Candidatus Iainarchaeaceae</taxon>
        <taxon>Candidatus Iainarchaeum</taxon>
    </lineage>
</organism>
<proteinExistence type="inferred from homology"/>
<accession>A0A8T3YLX1</accession>
<dbReference type="Gene3D" id="3.40.50.1010">
    <property type="entry name" value="5'-nuclease"/>
    <property type="match status" value="1"/>
</dbReference>
<feature type="binding site" evidence="8">
    <location>
        <position position="5"/>
    </location>
    <ligand>
        <name>Mg(2+)</name>
        <dbReference type="ChEBI" id="CHEBI:18420"/>
    </ligand>
</feature>
<dbReference type="Proteomes" id="UP000732298">
    <property type="component" value="Unassembled WGS sequence"/>
</dbReference>
<keyword evidence="5 8" id="KW-0378">Hydrolase</keyword>
<dbReference type="GO" id="GO:0004540">
    <property type="term" value="F:RNA nuclease activity"/>
    <property type="evidence" value="ECO:0007669"/>
    <property type="project" value="InterPro"/>
</dbReference>
<keyword evidence="8" id="KW-0800">Toxin</keyword>
<evidence type="ECO:0000256" key="1">
    <source>
        <dbReference type="ARBA" id="ARBA00001946"/>
    </source>
</evidence>
<dbReference type="GO" id="GO:0000287">
    <property type="term" value="F:magnesium ion binding"/>
    <property type="evidence" value="ECO:0007669"/>
    <property type="project" value="UniProtKB-UniRule"/>
</dbReference>
<evidence type="ECO:0000313" key="10">
    <source>
        <dbReference type="EMBL" id="MBI4210782.1"/>
    </source>
</evidence>
<dbReference type="EC" id="3.1.-.-" evidence="8"/>
<keyword evidence="3 8" id="KW-0540">Nuclease</keyword>
<gene>
    <name evidence="8" type="primary">vapC</name>
    <name evidence="10" type="ORF">HY544_04725</name>
</gene>
<dbReference type="InterPro" id="IPR029060">
    <property type="entry name" value="PIN-like_dom_sf"/>
</dbReference>
<evidence type="ECO:0000256" key="8">
    <source>
        <dbReference type="HAMAP-Rule" id="MF_00265"/>
    </source>
</evidence>
<evidence type="ECO:0000259" key="9">
    <source>
        <dbReference type="Pfam" id="PF01850"/>
    </source>
</evidence>
<dbReference type="InterPro" id="IPR022907">
    <property type="entry name" value="VapC_family"/>
</dbReference>
<name>A0A8T3YLX1_9ARCH</name>
<keyword evidence="2 8" id="KW-1277">Toxin-antitoxin system</keyword>
<dbReference type="AlphaFoldDB" id="A0A8T3YLX1"/>
<protein>
    <recommendedName>
        <fullName evidence="8">Ribonuclease VapC</fullName>
        <shortName evidence="8">RNase VapC</shortName>
        <ecNumber evidence="8">3.1.-.-</ecNumber>
    </recommendedName>
    <alternativeName>
        <fullName evidence="8">Putative toxin VapC</fullName>
    </alternativeName>
</protein>
<dbReference type="PANTHER" id="PTHR33653:SF1">
    <property type="entry name" value="RIBONUCLEASE VAPC2"/>
    <property type="match status" value="1"/>
</dbReference>
<dbReference type="GO" id="GO:0090729">
    <property type="term" value="F:toxin activity"/>
    <property type="evidence" value="ECO:0007669"/>
    <property type="project" value="UniProtKB-KW"/>
</dbReference>
<evidence type="ECO:0000256" key="4">
    <source>
        <dbReference type="ARBA" id="ARBA00022723"/>
    </source>
</evidence>
<evidence type="ECO:0000256" key="3">
    <source>
        <dbReference type="ARBA" id="ARBA00022722"/>
    </source>
</evidence>
<comment type="caution">
    <text evidence="10">The sequence shown here is derived from an EMBL/GenBank/DDBJ whole genome shotgun (WGS) entry which is preliminary data.</text>
</comment>
<feature type="binding site" evidence="8">
    <location>
        <position position="96"/>
    </location>
    <ligand>
        <name>Mg(2+)</name>
        <dbReference type="ChEBI" id="CHEBI:18420"/>
    </ligand>
</feature>
<dbReference type="EMBL" id="JACQPB010000041">
    <property type="protein sequence ID" value="MBI4210782.1"/>
    <property type="molecule type" value="Genomic_DNA"/>
</dbReference>
<dbReference type="Pfam" id="PF01850">
    <property type="entry name" value="PIN"/>
    <property type="match status" value="1"/>
</dbReference>
<dbReference type="InterPro" id="IPR002716">
    <property type="entry name" value="PIN_dom"/>
</dbReference>
<dbReference type="PANTHER" id="PTHR33653">
    <property type="entry name" value="RIBONUCLEASE VAPC2"/>
    <property type="match status" value="1"/>
</dbReference>
<dbReference type="GO" id="GO:0016787">
    <property type="term" value="F:hydrolase activity"/>
    <property type="evidence" value="ECO:0007669"/>
    <property type="project" value="UniProtKB-KW"/>
</dbReference>
<evidence type="ECO:0000256" key="6">
    <source>
        <dbReference type="ARBA" id="ARBA00022842"/>
    </source>
</evidence>
<evidence type="ECO:0000313" key="11">
    <source>
        <dbReference type="Proteomes" id="UP000732298"/>
    </source>
</evidence>
<reference evidence="10" key="1">
    <citation type="submission" date="2020-07" db="EMBL/GenBank/DDBJ databases">
        <title>Huge and variable diversity of episymbiotic CPR bacteria and DPANN archaea in groundwater ecosystems.</title>
        <authorList>
            <person name="He C.Y."/>
            <person name="Keren R."/>
            <person name="Whittaker M."/>
            <person name="Farag I.F."/>
            <person name="Doudna J."/>
            <person name="Cate J.H.D."/>
            <person name="Banfield J.F."/>
        </authorList>
    </citation>
    <scope>NUCLEOTIDE SEQUENCE</scope>
    <source>
        <strain evidence="10">NC_groundwater_1296_Ag_S-0.2um_52_80</strain>
    </source>
</reference>
<evidence type="ECO:0000256" key="7">
    <source>
        <dbReference type="ARBA" id="ARBA00038093"/>
    </source>
</evidence>
<keyword evidence="4 8" id="KW-0479">Metal-binding</keyword>
<feature type="domain" description="PIN" evidence="9">
    <location>
        <begin position="4"/>
        <end position="123"/>
    </location>
</feature>
<evidence type="ECO:0000256" key="5">
    <source>
        <dbReference type="ARBA" id="ARBA00022801"/>
    </source>
</evidence>
<dbReference type="SUPFAM" id="SSF88723">
    <property type="entry name" value="PIN domain-like"/>
    <property type="match status" value="1"/>
</dbReference>
<comment type="function">
    <text evidence="8">Toxic component of a toxin-antitoxin (TA) system. An RNase.</text>
</comment>